<dbReference type="Gramene" id="C.cajan_14820.t">
    <property type="protein sequence ID" value="C.cajan_14820.t"/>
    <property type="gene ID" value="C.cajan_14820"/>
</dbReference>
<name>A0A151SYF1_CAJCA</name>
<dbReference type="OrthoDB" id="18975at2759"/>
<evidence type="ECO:0000256" key="1">
    <source>
        <dbReference type="SAM" id="MobiDB-lite"/>
    </source>
</evidence>
<accession>A0A151SYF1</accession>
<dbReference type="AlphaFoldDB" id="A0A151SYF1"/>
<gene>
    <name evidence="2" type="ORF">KK1_015254</name>
</gene>
<dbReference type="PANTHER" id="PTHR36337:SF1">
    <property type="entry name" value="OBSCURIN-LIKE PROTEIN"/>
    <property type="match status" value="1"/>
</dbReference>
<evidence type="ECO:0000313" key="2">
    <source>
        <dbReference type="EMBL" id="KYP59813.1"/>
    </source>
</evidence>
<dbReference type="STRING" id="3821.A0A151SYF1"/>
<keyword evidence="3" id="KW-1185">Reference proteome</keyword>
<dbReference type="EMBL" id="CM003612">
    <property type="protein sequence ID" value="KYP59813.1"/>
    <property type="molecule type" value="Genomic_DNA"/>
</dbReference>
<protein>
    <submittedName>
        <fullName evidence="2">Uncharacterized protein</fullName>
    </submittedName>
</protein>
<dbReference type="PANTHER" id="PTHR36337">
    <property type="entry name" value="OBSCURIN-LIKE PROTEIN"/>
    <property type="match status" value="1"/>
</dbReference>
<proteinExistence type="predicted"/>
<dbReference type="OMA" id="ATLFCIH"/>
<reference evidence="2 3" key="1">
    <citation type="journal article" date="2012" name="Nat. Biotechnol.">
        <title>Draft genome sequence of pigeonpea (Cajanus cajan), an orphan legume crop of resource-poor farmers.</title>
        <authorList>
            <person name="Varshney R.K."/>
            <person name="Chen W."/>
            <person name="Li Y."/>
            <person name="Bharti A.K."/>
            <person name="Saxena R.K."/>
            <person name="Schlueter J.A."/>
            <person name="Donoghue M.T."/>
            <person name="Azam S."/>
            <person name="Fan G."/>
            <person name="Whaley A.M."/>
            <person name="Farmer A.D."/>
            <person name="Sheridan J."/>
            <person name="Iwata A."/>
            <person name="Tuteja R."/>
            <person name="Penmetsa R.V."/>
            <person name="Wu W."/>
            <person name="Upadhyaya H.D."/>
            <person name="Yang S.P."/>
            <person name="Shah T."/>
            <person name="Saxena K.B."/>
            <person name="Michael T."/>
            <person name="McCombie W.R."/>
            <person name="Yang B."/>
            <person name="Zhang G."/>
            <person name="Yang H."/>
            <person name="Wang J."/>
            <person name="Spillane C."/>
            <person name="Cook D.R."/>
            <person name="May G.D."/>
            <person name="Xu X."/>
            <person name="Jackson S.A."/>
        </authorList>
    </citation>
    <scope>NUCLEOTIDE SEQUENCE [LARGE SCALE GENOMIC DNA]</scope>
    <source>
        <strain evidence="3">cv. Asha</strain>
    </source>
</reference>
<evidence type="ECO:0000313" key="3">
    <source>
        <dbReference type="Proteomes" id="UP000075243"/>
    </source>
</evidence>
<sequence length="803" mass="88851">MSSQPQTPFLEQWLTTRSGSTTAAKATAKTTARAIIQAWTALRDSLQSPIPQPLPLHHLQTLVNSQSSLHVAQPQASLLLHLLQSKSISPTSLPLLSTLLYTWLRKSANPTSTIIDSALQTLSDSHLDSFSPEVLLLLGAISFAPSASHNTKTRCLDMMARILAPEKGKLRAEPRVLAGIGYALSSSVDASCVEILDSLFRIWGKGEGCVAHGLMVLYLFDWVVSNLIGFGCLDKMRVLVLECFGSVKEHYASFAVFMAAVGVLRALERRGVGSDFTRVRECVVGRIEGLVSGLVSRVSRFGYNDNDEGDSAEEDRLLLRCVALGLARTVAISGHSALFVSLALALLSEIFPLPRLYRSVFERSRGLGGVDVKEIREHLDGVLFKDAGAVTAVLCSQYVVADEENKNVVENLVWEYSRDVYFGHRQAAVMLKGEKVELLEGLEKVAESAFLMVVVFALAVTKHKLNSNFAQEIQMDVSLKILVSFSCVEYFRHVRLPEYMETIRKVVAGVKNEDACTSFVNSMPSYADLTNGPDQKTNYLWSKDEVQTARILFYLRVIPTFVECLPSLVFRNMVVPTMFLYMEHPNGKVARASHSVFVGFMTMGKDSEKNDEVSLKEQLVFHYVQRSLLGYPGITPFEGMASGVVGIVQHLPAGSPAIFYCIHSLVEKANQLCSEVFTYEADAWKKWQGEPEPSKKLMDLLLRLVFLVDIQVLPDLMKLLAQLITKLPQDAQNIVLNELYSQVADSDDVVRKPTLVSWLQSLAYLCTKATNQNAVNRKSESEDNRTLASIADPLNSGRTTARL</sequence>
<feature type="region of interest" description="Disordered" evidence="1">
    <location>
        <begin position="776"/>
        <end position="803"/>
    </location>
</feature>
<organism evidence="2 3">
    <name type="scientific">Cajanus cajan</name>
    <name type="common">Pigeon pea</name>
    <name type="synonym">Cajanus indicus</name>
    <dbReference type="NCBI Taxonomy" id="3821"/>
    <lineage>
        <taxon>Eukaryota</taxon>
        <taxon>Viridiplantae</taxon>
        <taxon>Streptophyta</taxon>
        <taxon>Embryophyta</taxon>
        <taxon>Tracheophyta</taxon>
        <taxon>Spermatophyta</taxon>
        <taxon>Magnoliopsida</taxon>
        <taxon>eudicotyledons</taxon>
        <taxon>Gunneridae</taxon>
        <taxon>Pentapetalae</taxon>
        <taxon>rosids</taxon>
        <taxon>fabids</taxon>
        <taxon>Fabales</taxon>
        <taxon>Fabaceae</taxon>
        <taxon>Papilionoideae</taxon>
        <taxon>50 kb inversion clade</taxon>
        <taxon>NPAAA clade</taxon>
        <taxon>indigoferoid/millettioid clade</taxon>
        <taxon>Phaseoleae</taxon>
        <taxon>Cajanus</taxon>
    </lineage>
</organism>
<dbReference type="Proteomes" id="UP000075243">
    <property type="component" value="Chromosome 10"/>
</dbReference>